<feature type="transmembrane region" description="Helical" evidence="1">
    <location>
        <begin position="10"/>
        <end position="27"/>
    </location>
</feature>
<evidence type="ECO:0000256" key="1">
    <source>
        <dbReference type="SAM" id="Phobius"/>
    </source>
</evidence>
<dbReference type="Proteomes" id="UP000199095">
    <property type="component" value="Unassembled WGS sequence"/>
</dbReference>
<dbReference type="EMBL" id="FOHJ01000004">
    <property type="protein sequence ID" value="SET38814.1"/>
    <property type="molecule type" value="Genomic_DNA"/>
</dbReference>
<protein>
    <submittedName>
        <fullName evidence="2">Uncharacterized protein</fullName>
    </submittedName>
</protein>
<keyword evidence="1" id="KW-0472">Membrane</keyword>
<sequence>MFNKISKIDLAFYSLFGLTLVILYYALSIS</sequence>
<keyword evidence="1" id="KW-1133">Transmembrane helix</keyword>
<name>A0A1I0E1J2_9BACI</name>
<gene>
    <name evidence="2" type="ORF">SAMN05421676_104261</name>
</gene>
<keyword evidence="1" id="KW-0812">Transmembrane</keyword>
<reference evidence="3" key="1">
    <citation type="submission" date="2016-10" db="EMBL/GenBank/DDBJ databases">
        <authorList>
            <person name="Varghese N."/>
            <person name="Submissions S."/>
        </authorList>
    </citation>
    <scope>NUCLEOTIDE SEQUENCE [LARGE SCALE GENOMIC DNA]</scope>
    <source>
        <strain evidence="3">CGMCC 1.3566</strain>
    </source>
</reference>
<organism evidence="2 3">
    <name type="scientific">Salinibacillus kushneri</name>
    <dbReference type="NCBI Taxonomy" id="237682"/>
    <lineage>
        <taxon>Bacteria</taxon>
        <taxon>Bacillati</taxon>
        <taxon>Bacillota</taxon>
        <taxon>Bacilli</taxon>
        <taxon>Bacillales</taxon>
        <taxon>Bacillaceae</taxon>
        <taxon>Salinibacillus</taxon>
    </lineage>
</organism>
<proteinExistence type="predicted"/>
<keyword evidence="3" id="KW-1185">Reference proteome</keyword>
<dbReference type="AlphaFoldDB" id="A0A1I0E1J2"/>
<dbReference type="STRING" id="237682.SAMN05421676_104261"/>
<evidence type="ECO:0000313" key="3">
    <source>
        <dbReference type="Proteomes" id="UP000199095"/>
    </source>
</evidence>
<evidence type="ECO:0000313" key="2">
    <source>
        <dbReference type="EMBL" id="SET38814.1"/>
    </source>
</evidence>
<accession>A0A1I0E1J2</accession>